<proteinExistence type="predicted"/>
<protein>
    <submittedName>
        <fullName evidence="2">Uncharacterized protein</fullName>
    </submittedName>
</protein>
<feature type="non-terminal residue" evidence="2">
    <location>
        <position position="119"/>
    </location>
</feature>
<sequence length="119" mass="13074">MSRRRQKKRPEKDEPRREKSGRLRRAAVVLLGVGLLSTALAAGLLLSGVVGGGPSGPRAVIVDQLSLSQRNPDFTASATDILEQADYTVDYFPGEQVTVDFYRNLPTHGYDLIILRVHS</sequence>
<feature type="compositionally biased region" description="Basic and acidic residues" evidence="1">
    <location>
        <begin position="10"/>
        <end position="20"/>
    </location>
</feature>
<organism evidence="2">
    <name type="scientific">marine sediment metagenome</name>
    <dbReference type="NCBI Taxonomy" id="412755"/>
    <lineage>
        <taxon>unclassified sequences</taxon>
        <taxon>metagenomes</taxon>
        <taxon>ecological metagenomes</taxon>
    </lineage>
</organism>
<name>X0WEW9_9ZZZZ</name>
<comment type="caution">
    <text evidence="2">The sequence shown here is derived from an EMBL/GenBank/DDBJ whole genome shotgun (WGS) entry which is preliminary data.</text>
</comment>
<evidence type="ECO:0000313" key="2">
    <source>
        <dbReference type="EMBL" id="GAG23053.1"/>
    </source>
</evidence>
<reference evidence="2" key="1">
    <citation type="journal article" date="2014" name="Front. Microbiol.">
        <title>High frequency of phylogenetically diverse reductive dehalogenase-homologous genes in deep subseafloor sedimentary metagenomes.</title>
        <authorList>
            <person name="Kawai M."/>
            <person name="Futagami T."/>
            <person name="Toyoda A."/>
            <person name="Takaki Y."/>
            <person name="Nishi S."/>
            <person name="Hori S."/>
            <person name="Arai W."/>
            <person name="Tsubouchi T."/>
            <person name="Morono Y."/>
            <person name="Uchiyama I."/>
            <person name="Ito T."/>
            <person name="Fujiyama A."/>
            <person name="Inagaki F."/>
            <person name="Takami H."/>
        </authorList>
    </citation>
    <scope>NUCLEOTIDE SEQUENCE</scope>
    <source>
        <strain evidence="2">Expedition CK06-06</strain>
    </source>
</reference>
<evidence type="ECO:0000256" key="1">
    <source>
        <dbReference type="SAM" id="MobiDB-lite"/>
    </source>
</evidence>
<gene>
    <name evidence="2" type="ORF">S01H1_49535</name>
</gene>
<dbReference type="EMBL" id="BARS01031873">
    <property type="protein sequence ID" value="GAG23053.1"/>
    <property type="molecule type" value="Genomic_DNA"/>
</dbReference>
<feature type="region of interest" description="Disordered" evidence="1">
    <location>
        <begin position="1"/>
        <end position="20"/>
    </location>
</feature>
<dbReference type="AlphaFoldDB" id="X0WEW9"/>
<accession>X0WEW9</accession>